<dbReference type="Gene3D" id="3.40.640.10">
    <property type="entry name" value="Type I PLP-dependent aspartate aminotransferase-like (Major domain)"/>
    <property type="match status" value="1"/>
</dbReference>
<dbReference type="EMBL" id="JACBAF010002312">
    <property type="protein sequence ID" value="KAF7156346.1"/>
    <property type="molecule type" value="Genomic_DNA"/>
</dbReference>
<protein>
    <submittedName>
        <fullName evidence="1">Uncharacterized protein</fullName>
    </submittedName>
</protein>
<dbReference type="InterPro" id="IPR015421">
    <property type="entry name" value="PyrdxlP-dep_Trfase_major"/>
</dbReference>
<organism evidence="1 2">
    <name type="scientific">Aspergillus hiratsukae</name>
    <dbReference type="NCBI Taxonomy" id="1194566"/>
    <lineage>
        <taxon>Eukaryota</taxon>
        <taxon>Fungi</taxon>
        <taxon>Dikarya</taxon>
        <taxon>Ascomycota</taxon>
        <taxon>Pezizomycotina</taxon>
        <taxon>Eurotiomycetes</taxon>
        <taxon>Eurotiomycetidae</taxon>
        <taxon>Eurotiales</taxon>
        <taxon>Aspergillaceae</taxon>
        <taxon>Aspergillus</taxon>
        <taxon>Aspergillus subgen. Fumigati</taxon>
    </lineage>
</organism>
<evidence type="ECO:0000313" key="2">
    <source>
        <dbReference type="Proteomes" id="UP000662466"/>
    </source>
</evidence>
<dbReference type="SUPFAM" id="SSF53383">
    <property type="entry name" value="PLP-dependent transferases"/>
    <property type="match status" value="1"/>
</dbReference>
<evidence type="ECO:0000313" key="1">
    <source>
        <dbReference type="EMBL" id="KAF7156346.1"/>
    </source>
</evidence>
<dbReference type="InterPro" id="IPR015424">
    <property type="entry name" value="PyrdxlP-dep_Trfase"/>
</dbReference>
<dbReference type="Proteomes" id="UP000662466">
    <property type="component" value="Unassembled WGS sequence"/>
</dbReference>
<comment type="caution">
    <text evidence="1">The sequence shown here is derived from an EMBL/GenBank/DDBJ whole genome shotgun (WGS) entry which is preliminary data.</text>
</comment>
<proteinExistence type="predicted"/>
<accession>A0A8H6PKD2</accession>
<name>A0A8H6PKD2_9EURO</name>
<reference evidence="1" key="1">
    <citation type="submission" date="2020-06" db="EMBL/GenBank/DDBJ databases">
        <title>Draft genome sequences of strains closely related to Aspergillus parafelis and Aspergillus hiratsukae.</title>
        <authorList>
            <person name="Dos Santos R.A.C."/>
            <person name="Rivero-Menendez O."/>
            <person name="Steenwyk J.L."/>
            <person name="Mead M.E."/>
            <person name="Goldman G.H."/>
            <person name="Alastruey-Izquierdo A."/>
            <person name="Rokas A."/>
        </authorList>
    </citation>
    <scope>NUCLEOTIDE SEQUENCE</scope>
    <source>
        <strain evidence="1">CNM-CM6106</strain>
    </source>
</reference>
<gene>
    <name evidence="1" type="ORF">CNMCM6106_009613</name>
</gene>
<sequence length="1340" mass="145673">MIGTGDHVNPSIQLTPSYTLFHPVWELKLLERLIQPSTKMVVLNNPQDPTGAIIAKSTLATVIQNPPLFKMVQVKVATALQENYTRDQPFQIINPTPTTSSGKCNAPIFTTVTDSRGNLNLFYVFESDRPEECTLYNVYLDDSSNTWKEEDTGWRCPPGLAPYPGIIQAARHPDTGQLHVAIAHTVTTASGGLDLTVHYLDLGTRFPKWQSVNVSGQDIDGSPQYFSGLDLSFKDGSIPWLTISLKHGIPNLGDSLYPTWLWIPSQGSPFKTSDVTRDLGTVWDLCYGWFPDWTLVAGGHTSSWGWYGINNLVLAPGETVGYVIRLHFQLDRTIAAGNTGSMMYTRVDCMKILFFENTGYSPLLLILRTSPGSRNSPRFVTNNNYSLGTDVNNETPLFSDVDGSCIWIDAAVKKRSDSEMTGTDLTLDVFGLFEIYNGPNLVGVEVWHTQTMGGSLVAGGDGIFSVQSPGWSASSKLTDDVFSTLQCPFLRAASFDLRNRSPNSYSMSVTTVDNETVCTVLGQDRTFNIWKQNSSDGVWRKDKVESAQTNAASTVTKTDCYYVDVTAVDDDGIPQANLVGKFGTMIATLIELNGTAVGLQPDQEVDVQFNSGGRLGVTLHTFGSLIPDTFSLWVDGMDQDTRIDIQPAAENLHNNLQTCTKDDMAKIAGPNVDVNDLIGAASALNQVSTLITGSSNEPIKDSQGLKYVHPRTSLHVARARKGPRSSTDLGHLPVGHDFGFHISFEGGIRCRKMGSAEASKVMETRKSQYPHGFLGIDWGDLWDNVESAVYTVADVICTVVADAVQVIVEITIKGVKWLWNGIIDLATQAADIAGAVFASIEATWEKIKDWLGFLFDWDDINRSAQHFKDAVHTCDADILNFVNNTLAGLNAAFFDNVRANMNNWFTKSETYFGGETIGHYDQKSAMALPAGVDITSIDLPSPASWILNKLLGLFGSNDGAGILGEDARGIDDFTNTLTNLLDVLISQQTKTDFDKAITALQTLLLNITNRGIFDGVTFASLLNLVQALAVIGVDIVQNIVTLVIHLIQFLASRLVSFLEEPLDIPGISWLYEHITGDKSPSSSSVICFAIAIPFTITYKLVFNRQPFPPSTLKVELSPPEEIAQHSVMGALGIVFGFYNLLDDIGDLMKQETGTKGGFSARLAFISRWLRNANFANPAKGSAESNAVVAGGGSHVHPSTPQNLTLTIDDLAKMFNYAATMSMLIRVGGHQSLMNLSIEAKDATRVLEAFAGGIAGCLGVYYIYTDAPTSNHDVNAVRALLVGSVGNLVGLLKLSMVKDPRVRIAAGAIGFCTTETVAGLHCAIAAGFSPHQSESRQVDRT</sequence>